<proteinExistence type="predicted"/>
<evidence type="ECO:0000313" key="1">
    <source>
        <dbReference type="EMBL" id="RXE59324.1"/>
    </source>
</evidence>
<dbReference type="EMBL" id="RLII01000007">
    <property type="protein sequence ID" value="RXE59324.1"/>
    <property type="molecule type" value="Genomic_DNA"/>
</dbReference>
<sequence length="49" mass="5424">MTTINCSSNCVHQQDGKCTLDSVTKNSASVSPDCVFFEEKVSKRTVREI</sequence>
<evidence type="ECO:0000313" key="2">
    <source>
        <dbReference type="Proteomes" id="UP000289166"/>
    </source>
</evidence>
<reference evidence="2" key="1">
    <citation type="submission" date="2018-11" db="EMBL/GenBank/DDBJ databases">
        <title>Genome sequencing of a novel mesophilic and cellulolytic organism within the genus Hungateiclostridium.</title>
        <authorList>
            <person name="Rettenmaier R."/>
            <person name="Liebl W."/>
            <person name="Zverlov V."/>
        </authorList>
    </citation>
    <scope>NUCLEOTIDE SEQUENCE [LARGE SCALE GENOMIC DNA]</scope>
    <source>
        <strain evidence="2">N2K1</strain>
    </source>
</reference>
<dbReference type="AlphaFoldDB" id="A0A4Q0I4U2"/>
<organism evidence="1 2">
    <name type="scientific">Acetivibrio mesophilus</name>
    <dbReference type="NCBI Taxonomy" id="2487273"/>
    <lineage>
        <taxon>Bacteria</taxon>
        <taxon>Bacillati</taxon>
        <taxon>Bacillota</taxon>
        <taxon>Clostridia</taxon>
        <taxon>Eubacteriales</taxon>
        <taxon>Oscillospiraceae</taxon>
        <taxon>Acetivibrio</taxon>
    </lineage>
</organism>
<dbReference type="Proteomes" id="UP000289166">
    <property type="component" value="Unassembled WGS sequence"/>
</dbReference>
<accession>A0A4Q0I4U2</accession>
<name>A0A4Q0I4U2_9FIRM</name>
<gene>
    <name evidence="1" type="ORF">EFD62_08120</name>
</gene>
<keyword evidence="2" id="KW-1185">Reference proteome</keyword>
<protein>
    <submittedName>
        <fullName evidence="1">Hydroxymyristoyl-ACP dehydratase</fullName>
    </submittedName>
</protein>
<comment type="caution">
    <text evidence="1">The sequence shown here is derived from an EMBL/GenBank/DDBJ whole genome shotgun (WGS) entry which is preliminary data.</text>
</comment>